<comment type="catalytic activity">
    <reaction evidence="7">
        <text>UDP-N-acetyl-alpha-D-muramoyl-L-alanyl-D-glutamate + meso-2,6-diaminopimelate + ATP = UDP-N-acetyl-alpha-D-muramoyl-L-alanyl-gamma-D-glutamyl-meso-2,6-diaminopimelate + ADP + phosphate + H(+)</text>
        <dbReference type="Rhea" id="RHEA:23676"/>
        <dbReference type="ChEBI" id="CHEBI:15378"/>
        <dbReference type="ChEBI" id="CHEBI:30616"/>
        <dbReference type="ChEBI" id="CHEBI:43474"/>
        <dbReference type="ChEBI" id="CHEBI:57791"/>
        <dbReference type="ChEBI" id="CHEBI:83900"/>
        <dbReference type="ChEBI" id="CHEBI:83905"/>
        <dbReference type="ChEBI" id="CHEBI:456216"/>
        <dbReference type="EC" id="6.3.2.13"/>
    </reaction>
</comment>
<dbReference type="GO" id="GO:0009252">
    <property type="term" value="P:peptidoglycan biosynthetic process"/>
    <property type="evidence" value="ECO:0007669"/>
    <property type="project" value="UniProtKB-UniRule"/>
</dbReference>
<dbReference type="SUPFAM" id="SSF53244">
    <property type="entry name" value="MurD-like peptide ligases, peptide-binding domain"/>
    <property type="match status" value="1"/>
</dbReference>
<organism evidence="12">
    <name type="scientific">Magnetococcus massalia (strain MO-1)</name>
    <dbReference type="NCBI Taxonomy" id="451514"/>
    <lineage>
        <taxon>Bacteria</taxon>
        <taxon>Pseudomonadati</taxon>
        <taxon>Pseudomonadota</taxon>
        <taxon>Magnetococcia</taxon>
        <taxon>Magnetococcales</taxon>
        <taxon>Magnetococcaceae</taxon>
        <taxon>Magnetococcus</taxon>
    </lineage>
</organism>
<feature type="binding site" evidence="7">
    <location>
        <position position="466"/>
    </location>
    <ligand>
        <name>meso-2,6-diaminopimelate</name>
        <dbReference type="ChEBI" id="CHEBI:57791"/>
    </ligand>
</feature>
<dbReference type="GO" id="GO:0008360">
    <property type="term" value="P:regulation of cell shape"/>
    <property type="evidence" value="ECO:0007669"/>
    <property type="project" value="UniProtKB-KW"/>
</dbReference>
<feature type="binding site" evidence="7">
    <location>
        <position position="189"/>
    </location>
    <ligand>
        <name>UDP-N-acetyl-alpha-D-muramoyl-L-alanyl-D-glutamate</name>
        <dbReference type="ChEBI" id="CHEBI:83900"/>
    </ligand>
</feature>
<keyword evidence="2 7" id="KW-0132">Cell division</keyword>
<comment type="PTM">
    <text evidence="7">Carboxylation is probably crucial for Mg(2+) binding and, consequently, for the gamma-phosphate positioning of ATP.</text>
</comment>
<feature type="binding site" evidence="7">
    <location>
        <position position="462"/>
    </location>
    <ligand>
        <name>meso-2,6-diaminopimelate</name>
        <dbReference type="ChEBI" id="CHEBI:57791"/>
    </ligand>
</feature>
<comment type="pathway">
    <text evidence="7 8">Cell wall biogenesis; peptidoglycan biosynthesis.</text>
</comment>
<feature type="binding site" evidence="7">
    <location>
        <position position="386"/>
    </location>
    <ligand>
        <name>meso-2,6-diaminopimelate</name>
        <dbReference type="ChEBI" id="CHEBI:57791"/>
    </ligand>
</feature>
<evidence type="ECO:0000256" key="3">
    <source>
        <dbReference type="ARBA" id="ARBA00022960"/>
    </source>
</evidence>
<dbReference type="UniPathway" id="UPA00219"/>
<dbReference type="GO" id="GO:0051301">
    <property type="term" value="P:cell division"/>
    <property type="evidence" value="ECO:0007669"/>
    <property type="project" value="UniProtKB-KW"/>
</dbReference>
<feature type="binding site" evidence="7">
    <location>
        <begin position="410"/>
        <end position="413"/>
    </location>
    <ligand>
        <name>meso-2,6-diaminopimelate</name>
        <dbReference type="ChEBI" id="CHEBI:57791"/>
    </ligand>
</feature>
<evidence type="ECO:0000259" key="11">
    <source>
        <dbReference type="Pfam" id="PF08245"/>
    </source>
</evidence>
<feature type="binding site" evidence="7">
    <location>
        <begin position="114"/>
        <end position="120"/>
    </location>
    <ligand>
        <name>ATP</name>
        <dbReference type="ChEBI" id="CHEBI:30616"/>
    </ligand>
</feature>
<reference evidence="12" key="1">
    <citation type="submission" date="2015-04" db="EMBL/GenBank/DDBJ databases">
        <authorList>
            <person name="Syromyatnikov M.Y."/>
            <person name="Popov V.N."/>
        </authorList>
    </citation>
    <scope>NUCLEOTIDE SEQUENCE</scope>
    <source>
        <strain evidence="12">MO-1</strain>
    </source>
</reference>
<dbReference type="InterPro" id="IPR035911">
    <property type="entry name" value="MurE/MurF_N"/>
</dbReference>
<dbReference type="NCBIfam" id="TIGR01085">
    <property type="entry name" value="murE"/>
    <property type="match status" value="1"/>
</dbReference>
<accession>A0A1S7LJG8</accession>
<feature type="binding site" evidence="7">
    <location>
        <position position="183"/>
    </location>
    <ligand>
        <name>UDP-N-acetyl-alpha-D-muramoyl-L-alanyl-D-glutamate</name>
        <dbReference type="ChEBI" id="CHEBI:83900"/>
    </ligand>
</feature>
<comment type="caution">
    <text evidence="7">Lacks conserved residue(s) required for the propagation of feature annotation.</text>
</comment>
<keyword evidence="7" id="KW-0963">Cytoplasm</keyword>
<evidence type="ECO:0000256" key="8">
    <source>
        <dbReference type="RuleBase" id="RU004135"/>
    </source>
</evidence>
<evidence type="ECO:0000256" key="6">
    <source>
        <dbReference type="ARBA" id="ARBA00023316"/>
    </source>
</evidence>
<proteinExistence type="inferred from homology"/>
<dbReference type="PANTHER" id="PTHR23135:SF4">
    <property type="entry name" value="UDP-N-ACETYLMURAMOYL-L-ALANYL-D-GLUTAMATE--2,6-DIAMINOPIMELATE LIGASE MURE HOMOLOG, CHLOROPLASTIC"/>
    <property type="match status" value="1"/>
</dbReference>
<evidence type="ECO:0000256" key="1">
    <source>
        <dbReference type="ARBA" id="ARBA00005898"/>
    </source>
</evidence>
<dbReference type="HAMAP" id="MF_00208">
    <property type="entry name" value="MurE"/>
    <property type="match status" value="1"/>
</dbReference>
<dbReference type="Gene3D" id="3.40.1390.10">
    <property type="entry name" value="MurE/MurF, N-terminal domain"/>
    <property type="match status" value="1"/>
</dbReference>
<dbReference type="Gene3D" id="3.90.190.20">
    <property type="entry name" value="Mur ligase, C-terminal domain"/>
    <property type="match status" value="1"/>
</dbReference>
<feature type="modified residue" description="N6-carboxylysine" evidence="7">
    <location>
        <position position="223"/>
    </location>
</feature>
<comment type="similarity">
    <text evidence="1 7">Belongs to the MurCDEF family. MurE subfamily.</text>
</comment>
<evidence type="ECO:0000256" key="4">
    <source>
        <dbReference type="ARBA" id="ARBA00022984"/>
    </source>
</evidence>
<feature type="domain" description="Mur ligase N-terminal catalytic" evidence="9">
    <location>
        <begin position="26"/>
        <end position="100"/>
    </location>
</feature>
<dbReference type="SUPFAM" id="SSF53623">
    <property type="entry name" value="MurD-like peptide ligases, catalytic domain"/>
    <property type="match status" value="1"/>
</dbReference>
<dbReference type="Pfam" id="PF01225">
    <property type="entry name" value="Mur_ligase"/>
    <property type="match status" value="1"/>
</dbReference>
<dbReference type="SUPFAM" id="SSF63418">
    <property type="entry name" value="MurE/MurF N-terminal domain"/>
    <property type="match status" value="1"/>
</dbReference>
<dbReference type="GO" id="GO:0005524">
    <property type="term" value="F:ATP binding"/>
    <property type="evidence" value="ECO:0007669"/>
    <property type="project" value="UniProtKB-UniRule"/>
</dbReference>
<evidence type="ECO:0000256" key="5">
    <source>
        <dbReference type="ARBA" id="ARBA00023306"/>
    </source>
</evidence>
<feature type="domain" description="Mur ligase central" evidence="11">
    <location>
        <begin position="112"/>
        <end position="314"/>
    </location>
</feature>
<comment type="cofactor">
    <cofactor evidence="7">
        <name>Mg(2+)</name>
        <dbReference type="ChEBI" id="CHEBI:18420"/>
    </cofactor>
</comment>
<dbReference type="AlphaFoldDB" id="A0A1S7LJG8"/>
<feature type="short sequence motif" description="Meso-diaminopimelate recognition motif" evidence="7">
    <location>
        <begin position="410"/>
        <end position="413"/>
    </location>
</feature>
<dbReference type="EC" id="6.3.2.13" evidence="7"/>
<dbReference type="NCBIfam" id="NF001124">
    <property type="entry name" value="PRK00139.1-2"/>
    <property type="match status" value="1"/>
</dbReference>
<dbReference type="Pfam" id="PF02875">
    <property type="entry name" value="Mur_ligase_C"/>
    <property type="match status" value="1"/>
</dbReference>
<dbReference type="GO" id="GO:0071555">
    <property type="term" value="P:cell wall organization"/>
    <property type="evidence" value="ECO:0007669"/>
    <property type="project" value="UniProtKB-KW"/>
</dbReference>
<evidence type="ECO:0000256" key="7">
    <source>
        <dbReference type="HAMAP-Rule" id="MF_00208"/>
    </source>
</evidence>
<keyword evidence="5 7" id="KW-0131">Cell cycle</keyword>
<dbReference type="GO" id="GO:0005737">
    <property type="term" value="C:cytoplasm"/>
    <property type="evidence" value="ECO:0007669"/>
    <property type="project" value="UniProtKB-SubCell"/>
</dbReference>
<keyword evidence="7" id="KW-0547">Nucleotide-binding</keyword>
<dbReference type="InterPro" id="IPR036615">
    <property type="entry name" value="Mur_ligase_C_dom_sf"/>
</dbReference>
<evidence type="ECO:0000259" key="9">
    <source>
        <dbReference type="Pfam" id="PF01225"/>
    </source>
</evidence>
<sequence length="494" mass="52846">MSTTLGQLIQGLPELACDGSVATPLQGITLDSRQAGKGILFAALPGSSRDGRDYIPAAIEAGSRVILHDGRTPLPHHPGLISLSHPNPRQLLGQLCARFYDHPEQQLRTIAVTGTNGKTTVAGLCAAILEHLGQTVGLLGTNGSWIAGKKRPANHTTPDATTLYPLLREMVDAGCQWLVMEASSHALDQHRMEGITPAAALFTNLTRDHLDYHGDMEHYFQAKAKLFSHHQPELAVLPTGTPWAERLQTLCQDNGIRTLTSSQQSNGADLTIKDLHCSMAGSRFSLCWQGQQAAVALQTPGHFNVENALLAATALLGLGFSLPLVAEGLNHFTGVAGRMQRIDLGQPYAVVVDYAHTPDALERLLQTAQQLTPGQIHLLVGCGGDRDRGKRPLMGAIAAQRADHLVVTDDNPRSEDPAQIRREVLAGCREGQAHWVEIADRADAIKQLIRQASAGDSVIIAGKGHEKVQISAAGSQPFDDVAVATQAIQSMQGS</sequence>
<feature type="binding site" evidence="7">
    <location>
        <position position="32"/>
    </location>
    <ligand>
        <name>UDP-N-acetyl-alpha-D-muramoyl-L-alanyl-D-glutamate</name>
        <dbReference type="ChEBI" id="CHEBI:83900"/>
    </ligand>
</feature>
<feature type="domain" description="Mur ligase C-terminal" evidence="10">
    <location>
        <begin position="337"/>
        <end position="464"/>
    </location>
</feature>
<dbReference type="EMBL" id="LO017727">
    <property type="protein sequence ID" value="CRH06758.1"/>
    <property type="molecule type" value="Genomic_DNA"/>
</dbReference>
<dbReference type="InterPro" id="IPR013221">
    <property type="entry name" value="Mur_ligase_cen"/>
</dbReference>
<comment type="function">
    <text evidence="7">Catalyzes the addition of meso-diaminopimelic acid to the nucleotide precursor UDP-N-acetylmuramoyl-L-alanyl-D-glutamate (UMAG) in the biosynthesis of bacterial cell-wall peptidoglycan.</text>
</comment>
<dbReference type="PANTHER" id="PTHR23135">
    <property type="entry name" value="MUR LIGASE FAMILY MEMBER"/>
    <property type="match status" value="1"/>
</dbReference>
<dbReference type="InterPro" id="IPR036565">
    <property type="entry name" value="Mur-like_cat_sf"/>
</dbReference>
<evidence type="ECO:0000256" key="2">
    <source>
        <dbReference type="ARBA" id="ARBA00022618"/>
    </source>
</evidence>
<dbReference type="Pfam" id="PF08245">
    <property type="entry name" value="Mur_ligase_M"/>
    <property type="match status" value="1"/>
</dbReference>
<dbReference type="NCBIfam" id="NF001126">
    <property type="entry name" value="PRK00139.1-4"/>
    <property type="match status" value="1"/>
</dbReference>
<comment type="subcellular location">
    <subcellularLocation>
        <location evidence="7 8">Cytoplasm</location>
    </subcellularLocation>
</comment>
<evidence type="ECO:0000313" key="12">
    <source>
        <dbReference type="EMBL" id="CRH06758.1"/>
    </source>
</evidence>
<dbReference type="InterPro" id="IPR000713">
    <property type="entry name" value="Mur_ligase_N"/>
</dbReference>
<keyword evidence="6 7" id="KW-0961">Cell wall biogenesis/degradation</keyword>
<dbReference type="GO" id="GO:0000287">
    <property type="term" value="F:magnesium ion binding"/>
    <property type="evidence" value="ECO:0007669"/>
    <property type="project" value="UniProtKB-UniRule"/>
</dbReference>
<gene>
    <name evidence="7 12" type="primary">murE</name>
    <name evidence="12" type="ORF">MAGMO_2603</name>
</gene>
<keyword evidence="3 7" id="KW-0133">Cell shape</keyword>
<evidence type="ECO:0000259" key="10">
    <source>
        <dbReference type="Pfam" id="PF02875"/>
    </source>
</evidence>
<dbReference type="Gene3D" id="3.40.1190.10">
    <property type="entry name" value="Mur-like, catalytic domain"/>
    <property type="match status" value="1"/>
</dbReference>
<dbReference type="GO" id="GO:0008765">
    <property type="term" value="F:UDP-N-acetylmuramoylalanyl-D-glutamate-2,6-diaminopimelate ligase activity"/>
    <property type="evidence" value="ECO:0007669"/>
    <property type="project" value="UniProtKB-UniRule"/>
</dbReference>
<keyword evidence="4 7" id="KW-0573">Peptidoglycan synthesis</keyword>
<dbReference type="InterPro" id="IPR004101">
    <property type="entry name" value="Mur_ligase_C"/>
</dbReference>
<feature type="binding site" evidence="7">
    <location>
        <position position="30"/>
    </location>
    <ligand>
        <name>UDP-N-acetyl-alpha-D-muramoyl-L-alanyl-D-glutamate</name>
        <dbReference type="ChEBI" id="CHEBI:83900"/>
    </ligand>
</feature>
<dbReference type="InterPro" id="IPR005761">
    <property type="entry name" value="UDP-N-AcMur-Glu-dNH2Pim_ligase"/>
</dbReference>
<keyword evidence="7" id="KW-0460">Magnesium</keyword>
<protein>
    <recommendedName>
        <fullName evidence="7">UDP-N-acetylmuramoyl-L-alanyl-D-glutamate--2,6-diaminopimelate ligase</fullName>
        <ecNumber evidence="7">6.3.2.13</ecNumber>
    </recommendedName>
    <alternativeName>
        <fullName evidence="7">Meso-A2pm-adding enzyme</fullName>
    </alternativeName>
    <alternativeName>
        <fullName evidence="7">Meso-diaminopimelate-adding enzyme</fullName>
    </alternativeName>
    <alternativeName>
        <fullName evidence="7">UDP-MurNAc-L-Ala-D-Glu:meso-diaminopimelate ligase</fullName>
    </alternativeName>
    <alternativeName>
        <fullName evidence="7">UDP-MurNAc-tripeptide synthetase</fullName>
    </alternativeName>
    <alternativeName>
        <fullName evidence="7">UDP-N-acetylmuramyl-tripeptide synthetase</fullName>
    </alternativeName>
</protein>
<feature type="binding site" evidence="7">
    <location>
        <begin position="156"/>
        <end position="157"/>
    </location>
    <ligand>
        <name>UDP-N-acetyl-alpha-D-muramoyl-L-alanyl-D-glutamate</name>
        <dbReference type="ChEBI" id="CHEBI:83900"/>
    </ligand>
</feature>
<keyword evidence="7 12" id="KW-0436">Ligase</keyword>
<feature type="binding site" evidence="7">
    <location>
        <position position="191"/>
    </location>
    <ligand>
        <name>UDP-N-acetyl-alpha-D-muramoyl-L-alanyl-D-glutamate</name>
        <dbReference type="ChEBI" id="CHEBI:83900"/>
    </ligand>
</feature>
<name>A0A1S7LJG8_MAGMO</name>
<keyword evidence="7" id="KW-0067">ATP-binding</keyword>